<dbReference type="AlphaFoldDB" id="A0AAD4AJD8"/>
<dbReference type="EMBL" id="AHBZ03000015">
    <property type="protein sequence ID" value="KAF7772182.1"/>
    <property type="molecule type" value="Genomic_DNA"/>
</dbReference>
<comment type="caution">
    <text evidence="1">The sequence shown here is derived from an EMBL/GenBank/DDBJ whole genome shotgun (WGS) entry which is preliminary data.</text>
</comment>
<name>A0AAD4AJD8_9GAMM</name>
<evidence type="ECO:0000313" key="2">
    <source>
        <dbReference type="Proteomes" id="UP000016487"/>
    </source>
</evidence>
<proteinExistence type="predicted"/>
<gene>
    <name evidence="1" type="ORF">PCIT_a2201</name>
</gene>
<reference evidence="1" key="1">
    <citation type="journal article" date="2012" name="J. Bacteriol.">
        <title>Genome sequences of type strains of seven species of the marine bacterium Pseudoalteromonas.</title>
        <authorList>
            <person name="Xie B.B."/>
            <person name="Shu Y.L."/>
            <person name="Qin Q.L."/>
            <person name="Rong J.C."/>
            <person name="Zhang X.Y."/>
            <person name="Chen X.L."/>
            <person name="Shi M."/>
            <person name="He H.L."/>
            <person name="Zhou B.C."/>
            <person name="Zhang Y.Z."/>
        </authorList>
    </citation>
    <scope>NUCLEOTIDE SEQUENCE</scope>
    <source>
        <strain evidence="1">DSM 8771</strain>
    </source>
</reference>
<organism evidence="1 2">
    <name type="scientific">Pseudoalteromonas citrea</name>
    <dbReference type="NCBI Taxonomy" id="43655"/>
    <lineage>
        <taxon>Bacteria</taxon>
        <taxon>Pseudomonadati</taxon>
        <taxon>Pseudomonadota</taxon>
        <taxon>Gammaproteobacteria</taxon>
        <taxon>Alteromonadales</taxon>
        <taxon>Pseudoalteromonadaceae</taxon>
        <taxon>Pseudoalteromonas</taxon>
    </lineage>
</organism>
<reference evidence="1" key="2">
    <citation type="submission" date="2015-03" db="EMBL/GenBank/DDBJ databases">
        <title>Genome sequence of Pseudoalteromonas citrea.</title>
        <authorList>
            <person name="Xie B.-B."/>
            <person name="Rong J.-C."/>
            <person name="Qin Q.-L."/>
            <person name="Zhang Y.-Z."/>
        </authorList>
    </citation>
    <scope>NUCLEOTIDE SEQUENCE</scope>
    <source>
        <strain evidence="1">DSM 8771</strain>
    </source>
</reference>
<dbReference type="Proteomes" id="UP000016487">
    <property type="component" value="Unassembled WGS sequence"/>
</dbReference>
<accession>A0AAD4AJD8</accession>
<sequence length="262" mass="30079">MNISKEQQGALCSALAQLRLKADLTLAPKYPHFAGKPYPLGRCKEIRDEMYSLLMQHQSYTEFPILNILKTAQQQRPELQKVWGSLRDEFFQNAMVIDQWYIDVANDTVDANKPRVEIVPFAQSGFSQITSFKQFAHIARPYWQVELYRNEVCPALAPFLPIICVGKNQTSWLAAANDEMLKVAMHSEFKSAQEIIELLPSPPAHITNKWQTVLDKYAHIGLLKQTGSARDFCQKYRIEQRHLDSAFRDEIVIAYTHLPKGI</sequence>
<evidence type="ECO:0000313" key="1">
    <source>
        <dbReference type="EMBL" id="KAF7772182.1"/>
    </source>
</evidence>
<protein>
    <submittedName>
        <fullName evidence="1">Uncharacterized protein</fullName>
    </submittedName>
</protein>